<proteinExistence type="predicted"/>
<evidence type="ECO:0000313" key="1">
    <source>
        <dbReference type="EMBL" id="RDV07233.1"/>
    </source>
</evidence>
<organism evidence="1 2">
    <name type="scientific">Sphingorhabdus pulchriflava</name>
    <dbReference type="NCBI Taxonomy" id="2292257"/>
    <lineage>
        <taxon>Bacteria</taxon>
        <taxon>Pseudomonadati</taxon>
        <taxon>Pseudomonadota</taxon>
        <taxon>Alphaproteobacteria</taxon>
        <taxon>Sphingomonadales</taxon>
        <taxon>Sphingomonadaceae</taxon>
        <taxon>Sphingorhabdus</taxon>
    </lineage>
</organism>
<keyword evidence="2" id="KW-1185">Reference proteome</keyword>
<dbReference type="EMBL" id="QRGP01000001">
    <property type="protein sequence ID" value="RDV07233.1"/>
    <property type="molecule type" value="Genomic_DNA"/>
</dbReference>
<sequence>MTDRKDRLFWFLDDSVEPLIDHESPHFREFQAVSEEFLKGYRRFVDLGFPPETIGLAMLGATINMYSILEIQKELPDLFRKLADKIEMEAKLH</sequence>
<dbReference type="OrthoDB" id="7429144at2"/>
<evidence type="ECO:0000313" key="2">
    <source>
        <dbReference type="Proteomes" id="UP000263833"/>
    </source>
</evidence>
<comment type="caution">
    <text evidence="1">The sequence shown here is derived from an EMBL/GenBank/DDBJ whole genome shotgun (WGS) entry which is preliminary data.</text>
</comment>
<protein>
    <submittedName>
        <fullName evidence="1">Uncharacterized protein</fullName>
    </submittedName>
</protein>
<dbReference type="RefSeq" id="WP_115548779.1">
    <property type="nucleotide sequence ID" value="NZ_QRGP01000001.1"/>
</dbReference>
<dbReference type="AlphaFoldDB" id="A0A371BIL8"/>
<dbReference type="Proteomes" id="UP000263833">
    <property type="component" value="Unassembled WGS sequence"/>
</dbReference>
<accession>A0A371BIL8</accession>
<reference evidence="2" key="1">
    <citation type="submission" date="2018-08" db="EMBL/GenBank/DDBJ databases">
        <authorList>
            <person name="Kim S.-J."/>
            <person name="Jung G.-Y."/>
        </authorList>
    </citation>
    <scope>NUCLEOTIDE SEQUENCE [LARGE SCALE GENOMIC DNA]</scope>
    <source>
        <strain evidence="2">GY_G</strain>
    </source>
</reference>
<gene>
    <name evidence="1" type="ORF">DXH95_07660</name>
</gene>
<name>A0A371BIL8_9SPHN</name>